<dbReference type="Proteomes" id="UP000294489">
    <property type="component" value="Unassembled WGS sequence"/>
</dbReference>
<feature type="transmembrane region" description="Helical" evidence="1">
    <location>
        <begin position="21"/>
        <end position="39"/>
    </location>
</feature>
<protein>
    <submittedName>
        <fullName evidence="3">Phosphatidylserine/phosphatidylglycerophosphate/ cardiolipin synthase-like enzyme</fullName>
    </submittedName>
</protein>
<keyword evidence="1" id="KW-0472">Membrane</keyword>
<dbReference type="EMBL" id="SOEC01000004">
    <property type="protein sequence ID" value="TDX30854.1"/>
    <property type="molecule type" value="Genomic_DNA"/>
</dbReference>
<dbReference type="CDD" id="cd09130">
    <property type="entry name" value="PLDc_unchar2_2"/>
    <property type="match status" value="1"/>
</dbReference>
<sequence length="490" mass="54005">MTSGNTVANELAGKRRGWLRPWLLLLFAAYLGMAVYQAFKPLPEGISVASPLLPVSDVAFLADVTYLDAEGNRQSDQAIFDEMLRLIGQAKRLVVLDMFLFNDFAGEAQADHRPLSSQLARALIDRKAQMPGLEAVVITDPLNTMYGGLTLEHFTALRAAGVKLITTDLTELRASNPAWSGVWYWCCQWLGNTAEGGWLDNPLGPGQVTLRSYLAMANFKANHRKTLVTDVDDGWVGMVTSANAHDASSQHGNVALRFEGPAVAELLESERAVAHLSGGDIDFDPLQLRGSVVPEGPRLQVLTEGNIRDALVIAVQSAEPGDRIDIAAFYLAHRDLIDALKEAQARDVEIRVVLDPNKDAFGFEKSGIPNRPVAAELHEAGIPVRWCATNGEQCHAKVLLKRSLSGDAVLYLGSANFTRRNLDDLNLETSVRLVASKHTPAIADAARWFDHYWHNPDGQRLSVPYATYADESRWRYWQYRLMEATGLSTF</sequence>
<dbReference type="PANTHER" id="PTHR21248">
    <property type="entry name" value="CARDIOLIPIN SYNTHASE"/>
    <property type="match status" value="1"/>
</dbReference>
<dbReference type="CDD" id="cd09129">
    <property type="entry name" value="PLDc_unchar2_1"/>
    <property type="match status" value="1"/>
</dbReference>
<keyword evidence="1" id="KW-1133">Transmembrane helix</keyword>
<evidence type="ECO:0000313" key="4">
    <source>
        <dbReference type="Proteomes" id="UP000294489"/>
    </source>
</evidence>
<dbReference type="Pfam" id="PF13091">
    <property type="entry name" value="PLDc_2"/>
    <property type="match status" value="1"/>
</dbReference>
<comment type="caution">
    <text evidence="3">The sequence shown here is derived from an EMBL/GenBank/DDBJ whole genome shotgun (WGS) entry which is preliminary data.</text>
</comment>
<dbReference type="Gene3D" id="3.30.870.10">
    <property type="entry name" value="Endonuclease Chain A"/>
    <property type="match status" value="2"/>
</dbReference>
<feature type="domain" description="Phospholipase D-like" evidence="2">
    <location>
        <begin position="315"/>
        <end position="453"/>
    </location>
</feature>
<organism evidence="3 4">
    <name type="scientific">Modicisalibacter xianhensis</name>
    <dbReference type="NCBI Taxonomy" id="442341"/>
    <lineage>
        <taxon>Bacteria</taxon>
        <taxon>Pseudomonadati</taxon>
        <taxon>Pseudomonadota</taxon>
        <taxon>Gammaproteobacteria</taxon>
        <taxon>Oceanospirillales</taxon>
        <taxon>Halomonadaceae</taxon>
        <taxon>Modicisalibacter</taxon>
    </lineage>
</organism>
<dbReference type="RefSeq" id="WP_340148190.1">
    <property type="nucleotide sequence ID" value="NZ_SOEC01000004.1"/>
</dbReference>
<keyword evidence="1" id="KW-0812">Transmembrane</keyword>
<evidence type="ECO:0000256" key="1">
    <source>
        <dbReference type="SAM" id="Phobius"/>
    </source>
</evidence>
<dbReference type="SUPFAM" id="SSF56024">
    <property type="entry name" value="Phospholipase D/nuclease"/>
    <property type="match status" value="2"/>
</dbReference>
<accession>A0A4R8FVK0</accession>
<dbReference type="PANTHER" id="PTHR21248:SF22">
    <property type="entry name" value="PHOSPHOLIPASE D"/>
    <property type="match status" value="1"/>
</dbReference>
<evidence type="ECO:0000313" key="3">
    <source>
        <dbReference type="EMBL" id="TDX30854.1"/>
    </source>
</evidence>
<dbReference type="GO" id="GO:0006793">
    <property type="term" value="P:phosphorus metabolic process"/>
    <property type="evidence" value="ECO:0007669"/>
    <property type="project" value="UniProtKB-ARBA"/>
</dbReference>
<name>A0A4R8FVK0_9GAMM</name>
<dbReference type="AlphaFoldDB" id="A0A4R8FVK0"/>
<dbReference type="InterPro" id="IPR025202">
    <property type="entry name" value="PLD-like_dom"/>
</dbReference>
<proteinExistence type="predicted"/>
<evidence type="ECO:0000259" key="2">
    <source>
        <dbReference type="Pfam" id="PF13091"/>
    </source>
</evidence>
<gene>
    <name evidence="3" type="ORF">DFO67_104113</name>
</gene>
<reference evidence="3 4" key="1">
    <citation type="submission" date="2019-03" db="EMBL/GenBank/DDBJ databases">
        <title>Freshwater and sediment microbial communities from various areas in North America, analyzing microbe dynamics in response to fracking.</title>
        <authorList>
            <person name="Lamendella R."/>
        </authorList>
    </citation>
    <scope>NUCLEOTIDE SEQUENCE [LARGE SCALE GENOMIC DNA]</scope>
    <source>
        <strain evidence="3 4">6_TX</strain>
    </source>
</reference>